<dbReference type="Pfam" id="PF00672">
    <property type="entry name" value="HAMP"/>
    <property type="match status" value="2"/>
</dbReference>
<evidence type="ECO:0000259" key="6">
    <source>
        <dbReference type="PROSITE" id="PS50111"/>
    </source>
</evidence>
<dbReference type="InterPro" id="IPR051310">
    <property type="entry name" value="MCP_chemotaxis"/>
</dbReference>
<keyword evidence="5" id="KW-0812">Transmembrane</keyword>
<evidence type="ECO:0000256" key="1">
    <source>
        <dbReference type="ARBA" id="ARBA00022500"/>
    </source>
</evidence>
<dbReference type="SMART" id="SM00283">
    <property type="entry name" value="MA"/>
    <property type="match status" value="1"/>
</dbReference>
<dbReference type="CDD" id="cd11386">
    <property type="entry name" value="MCP_signal"/>
    <property type="match status" value="1"/>
</dbReference>
<dbReference type="InterPro" id="IPR004089">
    <property type="entry name" value="MCPsignal_dom"/>
</dbReference>
<dbReference type="Proteomes" id="UP000777935">
    <property type="component" value="Unassembled WGS sequence"/>
</dbReference>
<dbReference type="Gene3D" id="6.10.340.10">
    <property type="match status" value="1"/>
</dbReference>
<accession>A0ABX2IUV0</accession>
<keyword evidence="9" id="KW-1185">Reference proteome</keyword>
<evidence type="ECO:0000256" key="5">
    <source>
        <dbReference type="SAM" id="Phobius"/>
    </source>
</evidence>
<feature type="domain" description="HAMP" evidence="7">
    <location>
        <begin position="190"/>
        <end position="243"/>
    </location>
</feature>
<feature type="domain" description="HAMP" evidence="7">
    <location>
        <begin position="307"/>
        <end position="359"/>
    </location>
</feature>
<feature type="domain" description="Methyl-accepting transducer" evidence="6">
    <location>
        <begin position="364"/>
        <end position="593"/>
    </location>
</feature>
<sequence>MHSWFKRLSVKQKLLIPLLVAFFIFNVAYTVFWSQRYSSKMQEAFETEALFAETFAAPSLAKAVWDYETAPAEKVLVGLEDMQSFLFAKVYTDGDVFAEHQLEDISDDIWPDRISDLLANEDLFASAIYGDTLLKRVPLLNADGDFVGNYVLGLSKSHIIQQTRAANIMALVIGVFVFCGIGTLVFFSANAVTKPMSLLIADITKLRAGETEFDITTAKRADELGKLGLAIEEFRENMIEKNRLEQEEALARAEQEAMRKQLALEEQQRIEKDKADLIKRQADQEKQRKLEDERREKAEAEQRDRMEVQSTVVGALAEGLSLLAHGDLTCRITESFPGEYDTLRKDFNAAVVQLENSIEAINKNAITVSSTATEISAAINQLSLRTEQQSHSLADTAGSIDELTASTEFTSTSTEKVSKVMKETHDGFVQSNDLITDAVSAMSEIRASSDQISAITSVIDDIAFQTNLLALNAGVEAARAGDAGRGFAVVASEVRGLAQRAGEAAKKIRDLISRSTQQVKTGSDLVTSTGEALKNMVDLVEDATSLVNEVNGSAKQNANSIQTVKVASGNLDIVTQQNAAMAEETSAATQQLVHEAEKLAAALSNFIVSGMAVDNTDIEHKAA</sequence>
<dbReference type="EMBL" id="JABUFE010000016">
    <property type="protein sequence ID" value="NSX56684.1"/>
    <property type="molecule type" value="Genomic_DNA"/>
</dbReference>
<name>A0ABX2IUV0_9RHOB</name>
<protein>
    <submittedName>
        <fullName evidence="8">HAMP domain-containing protein</fullName>
    </submittedName>
</protein>
<keyword evidence="1" id="KW-0145">Chemotaxis</keyword>
<dbReference type="SMART" id="SM00304">
    <property type="entry name" value="HAMP"/>
    <property type="match status" value="2"/>
</dbReference>
<feature type="transmembrane region" description="Helical" evidence="5">
    <location>
        <begin position="165"/>
        <end position="187"/>
    </location>
</feature>
<dbReference type="SUPFAM" id="SSF158472">
    <property type="entry name" value="HAMP domain-like"/>
    <property type="match status" value="1"/>
</dbReference>
<dbReference type="PROSITE" id="PS50885">
    <property type="entry name" value="HAMP"/>
    <property type="match status" value="2"/>
</dbReference>
<evidence type="ECO:0000313" key="8">
    <source>
        <dbReference type="EMBL" id="NSX56684.1"/>
    </source>
</evidence>
<dbReference type="InterPro" id="IPR003660">
    <property type="entry name" value="HAMP_dom"/>
</dbReference>
<keyword evidence="3" id="KW-0807">Transducer</keyword>
<dbReference type="PANTHER" id="PTHR43531">
    <property type="entry name" value="PROTEIN ICFG"/>
    <property type="match status" value="1"/>
</dbReference>
<evidence type="ECO:0000256" key="3">
    <source>
        <dbReference type="PROSITE-ProRule" id="PRU00284"/>
    </source>
</evidence>
<dbReference type="SUPFAM" id="SSF58104">
    <property type="entry name" value="Methyl-accepting chemotaxis protein (MCP) signaling domain"/>
    <property type="match status" value="1"/>
</dbReference>
<dbReference type="Pfam" id="PF00015">
    <property type="entry name" value="MCPsignal"/>
    <property type="match status" value="1"/>
</dbReference>
<reference evidence="8 9" key="1">
    <citation type="submission" date="2020-06" db="EMBL/GenBank/DDBJ databases">
        <title>Sulfitobacter algicola sp. nov., isolated from green algae.</title>
        <authorList>
            <person name="Wang C."/>
        </authorList>
    </citation>
    <scope>NUCLEOTIDE SEQUENCE [LARGE SCALE GENOMIC DNA]</scope>
    <source>
        <strain evidence="8 9">1151</strain>
    </source>
</reference>
<comment type="similarity">
    <text evidence="2">Belongs to the methyl-accepting chemotaxis (MCP) protein family.</text>
</comment>
<dbReference type="InterPro" id="IPR004090">
    <property type="entry name" value="Chemotax_Me-accpt_rcpt"/>
</dbReference>
<gene>
    <name evidence="8" type="ORF">HRQ87_18025</name>
</gene>
<dbReference type="RefSeq" id="WP_174139837.1">
    <property type="nucleotide sequence ID" value="NZ_JABUFE010000016.1"/>
</dbReference>
<feature type="transmembrane region" description="Helical" evidence="5">
    <location>
        <begin position="14"/>
        <end position="32"/>
    </location>
</feature>
<dbReference type="PANTHER" id="PTHR43531:SF11">
    <property type="entry name" value="METHYL-ACCEPTING CHEMOTAXIS PROTEIN 3"/>
    <property type="match status" value="1"/>
</dbReference>
<dbReference type="Gene3D" id="1.10.287.950">
    <property type="entry name" value="Methyl-accepting chemotaxis protein"/>
    <property type="match status" value="1"/>
</dbReference>
<evidence type="ECO:0000256" key="4">
    <source>
        <dbReference type="SAM" id="MobiDB-lite"/>
    </source>
</evidence>
<comment type="caution">
    <text evidence="8">The sequence shown here is derived from an EMBL/GenBank/DDBJ whole genome shotgun (WGS) entry which is preliminary data.</text>
</comment>
<feature type="region of interest" description="Disordered" evidence="4">
    <location>
        <begin position="281"/>
        <end position="306"/>
    </location>
</feature>
<evidence type="ECO:0000313" key="9">
    <source>
        <dbReference type="Proteomes" id="UP000777935"/>
    </source>
</evidence>
<keyword evidence="5" id="KW-1133">Transmembrane helix</keyword>
<keyword evidence="5" id="KW-0472">Membrane</keyword>
<dbReference type="PRINTS" id="PR00260">
    <property type="entry name" value="CHEMTRNSDUCR"/>
</dbReference>
<dbReference type="PROSITE" id="PS50111">
    <property type="entry name" value="CHEMOTAXIS_TRANSDUC_2"/>
    <property type="match status" value="1"/>
</dbReference>
<evidence type="ECO:0000259" key="7">
    <source>
        <dbReference type="PROSITE" id="PS50885"/>
    </source>
</evidence>
<evidence type="ECO:0000256" key="2">
    <source>
        <dbReference type="ARBA" id="ARBA00029447"/>
    </source>
</evidence>
<organism evidence="8 9">
    <name type="scientific">Parasulfitobacter algicola</name>
    <dbReference type="NCBI Taxonomy" id="2614809"/>
    <lineage>
        <taxon>Bacteria</taxon>
        <taxon>Pseudomonadati</taxon>
        <taxon>Pseudomonadota</taxon>
        <taxon>Alphaproteobacteria</taxon>
        <taxon>Rhodobacterales</taxon>
        <taxon>Roseobacteraceae</taxon>
        <taxon>Parasulfitobacter</taxon>
    </lineage>
</organism>
<proteinExistence type="inferred from homology"/>